<reference evidence="2 3" key="1">
    <citation type="submission" date="2024-01" db="EMBL/GenBank/DDBJ databases">
        <title>Complete genome of Cladobotryum mycophilum ATHUM6906.</title>
        <authorList>
            <person name="Christinaki A.C."/>
            <person name="Myridakis A.I."/>
            <person name="Kouvelis V.N."/>
        </authorList>
    </citation>
    <scope>NUCLEOTIDE SEQUENCE [LARGE SCALE GENOMIC DNA]</scope>
    <source>
        <strain evidence="2 3">ATHUM6906</strain>
    </source>
</reference>
<feature type="compositionally biased region" description="Low complexity" evidence="1">
    <location>
        <begin position="58"/>
        <end position="67"/>
    </location>
</feature>
<feature type="compositionally biased region" description="Basic and acidic residues" evidence="1">
    <location>
        <begin position="857"/>
        <end position="868"/>
    </location>
</feature>
<dbReference type="EMBL" id="JAVFKD010000014">
    <property type="protein sequence ID" value="KAK5990573.1"/>
    <property type="molecule type" value="Genomic_DNA"/>
</dbReference>
<feature type="compositionally biased region" description="Polar residues" evidence="1">
    <location>
        <begin position="573"/>
        <end position="590"/>
    </location>
</feature>
<evidence type="ECO:0000256" key="1">
    <source>
        <dbReference type="SAM" id="MobiDB-lite"/>
    </source>
</evidence>
<feature type="compositionally biased region" description="Polar residues" evidence="1">
    <location>
        <begin position="916"/>
        <end position="927"/>
    </location>
</feature>
<feature type="compositionally biased region" description="Low complexity" evidence="1">
    <location>
        <begin position="129"/>
        <end position="142"/>
    </location>
</feature>
<feature type="compositionally biased region" description="Low complexity" evidence="1">
    <location>
        <begin position="900"/>
        <end position="911"/>
    </location>
</feature>
<feature type="region of interest" description="Disordered" evidence="1">
    <location>
        <begin position="725"/>
        <end position="960"/>
    </location>
</feature>
<sequence>MSRSKRDRHKGATDDQGIDLLGAAFNLPTRRNIELAERRAAHAHQVKIQYQGNELNIGESEFSSSSDDGSEEPKSVPVKSQRLSSPPPPPPRRQPEQRHNPPRRQRSKKLQKAIIDKPLPTRKSKQRLTKSSSTNSTRISSTLAPSIPTSATFPPSRTNHVHVYSAVKGPGCRAAAAAAALLSAPFAFTTIPAASQMPHYATPANLQNIAHASTDAIPHSEPPTLASRQQVSTGSLAQQIQNIQAEIDQRIAMVSENPTNDILKNELATLQAKLNSTLNAVLNLKEPTQVSQEPESLVANKLNATNKSVSASEKLARSKKVASSRSVQDHEAISSEILDLDPKSNILPTSQRGVSPERTIRHHLCSGCGSVRSSRFHEKHPIAPGEKPVLNYYESCQKANTEDSLLERYHFCFRCGVARSKEFQRQNPRRKGDLLAPNYCGKCTQEIQSIVDITEASVVGLNSELLNKRNGSLETSRVFVRAGKNAPGFTSLRDMPGYEAQHKSSYFDPPDYAAETHGEHGYFQARPKKKTIPKSLNLKHPSPQSSPASSTPATPYYPDRSIGSARRRARRSPLTNITGGYRSPFSSGASTHAYRSPYVEDVQSPIPPEPTSTHGISSRRNQHSKTDASKPTKDSHDSASNAHQPRQSWYKRGHSSRAKNDGDYIVVDQGSAESMEVHHSANSTEESAQSLEHKTVQFTQNVETYSEDSLVPSDVSTHRDIYKADTQPNVMPSVHDGHGTSPLMSNTKRPGSAPETANQDESYSHESHHDAIRSSGRDNSVSEFRSSEDHPEKPEQHEQERLWKGAFAKREKSGTGAWARRMSAAGEKQASPTQASHPLPSSPGSAGLSGFPPHVNEPFDRSNETFRDEDVDPPLRTSKGAFSSTAFKSSLFTHTTNINGPGSPQSTTSSPRNKEFTGTSGSPWETSFHTDSKRSEFPGVKPSESSFRPPSTFGGYSSRFDSECHTMRDDDSFTHGGYSEFSRSSSNPYYVPRKSSFADIKNRGGFGRRFSRTRDWWDDQRSKTKSKKTCDWFPEPIIEEPSSPISSPVQRAMLLEFHDDHTTTPSPVPPLCESSTESEEADDEPDISDIKEFLNEESDEDDKTDEKTIVARFYRN</sequence>
<feature type="compositionally biased region" description="Polar residues" evidence="1">
    <location>
        <begin position="143"/>
        <end position="157"/>
    </location>
</feature>
<feature type="compositionally biased region" description="Low complexity" evidence="1">
    <location>
        <begin position="541"/>
        <end position="558"/>
    </location>
</feature>
<feature type="compositionally biased region" description="Polar residues" evidence="1">
    <location>
        <begin position="880"/>
        <end position="899"/>
    </location>
</feature>
<evidence type="ECO:0000313" key="2">
    <source>
        <dbReference type="EMBL" id="KAK5990573.1"/>
    </source>
</evidence>
<feature type="compositionally biased region" description="Basic and acidic residues" evidence="1">
    <location>
        <begin position="624"/>
        <end position="637"/>
    </location>
</feature>
<keyword evidence="3" id="KW-1185">Reference proteome</keyword>
<feature type="compositionally biased region" description="Low complexity" evidence="1">
    <location>
        <begin position="835"/>
        <end position="853"/>
    </location>
</feature>
<comment type="caution">
    <text evidence="2">The sequence shown here is derived from an EMBL/GenBank/DDBJ whole genome shotgun (WGS) entry which is preliminary data.</text>
</comment>
<name>A0ABR0SEH6_9HYPO</name>
<gene>
    <name evidence="2" type="ORF">PT974_08842</name>
</gene>
<feature type="compositionally biased region" description="Basic and acidic residues" evidence="1">
    <location>
        <begin position="785"/>
        <end position="813"/>
    </location>
</feature>
<feature type="compositionally biased region" description="Acidic residues" evidence="1">
    <location>
        <begin position="1076"/>
        <end position="1087"/>
    </location>
</feature>
<evidence type="ECO:0000313" key="3">
    <source>
        <dbReference type="Proteomes" id="UP001338125"/>
    </source>
</evidence>
<feature type="compositionally biased region" description="Low complexity" evidence="1">
    <location>
        <begin position="1034"/>
        <end position="1046"/>
    </location>
</feature>
<feature type="compositionally biased region" description="Polar residues" evidence="1">
    <location>
        <begin position="742"/>
        <end position="761"/>
    </location>
</feature>
<feature type="compositionally biased region" description="Basic residues" evidence="1">
    <location>
        <begin position="100"/>
        <end position="111"/>
    </location>
</feature>
<protein>
    <submittedName>
        <fullName evidence="2">Uncharacterized protein</fullName>
    </submittedName>
</protein>
<feature type="region of interest" description="Disordered" evidence="1">
    <location>
        <begin position="49"/>
        <end position="157"/>
    </location>
</feature>
<feature type="region of interest" description="Disordered" evidence="1">
    <location>
        <begin position="1021"/>
        <end position="1046"/>
    </location>
</feature>
<dbReference type="Proteomes" id="UP001338125">
    <property type="component" value="Unassembled WGS sequence"/>
</dbReference>
<accession>A0ABR0SEH6</accession>
<feature type="region of interest" description="Disordered" evidence="1">
    <location>
        <begin position="1058"/>
        <end position="1110"/>
    </location>
</feature>
<organism evidence="2 3">
    <name type="scientific">Cladobotryum mycophilum</name>
    <dbReference type="NCBI Taxonomy" id="491253"/>
    <lineage>
        <taxon>Eukaryota</taxon>
        <taxon>Fungi</taxon>
        <taxon>Dikarya</taxon>
        <taxon>Ascomycota</taxon>
        <taxon>Pezizomycotina</taxon>
        <taxon>Sordariomycetes</taxon>
        <taxon>Hypocreomycetidae</taxon>
        <taxon>Hypocreales</taxon>
        <taxon>Hypocreaceae</taxon>
        <taxon>Cladobotryum</taxon>
    </lineage>
</organism>
<feature type="compositionally biased region" description="Polar residues" evidence="1">
    <location>
        <begin position="638"/>
        <end position="647"/>
    </location>
</feature>
<feature type="compositionally biased region" description="Basic and acidic residues" evidence="1">
    <location>
        <begin position="762"/>
        <end position="776"/>
    </location>
</feature>
<proteinExistence type="predicted"/>
<feature type="region of interest" description="Disordered" evidence="1">
    <location>
        <begin position="492"/>
        <end position="515"/>
    </location>
</feature>
<feature type="region of interest" description="Disordered" evidence="1">
    <location>
        <begin position="533"/>
        <end position="661"/>
    </location>
</feature>